<dbReference type="PANTHER" id="PTHR15321:SF3">
    <property type="entry name" value="TP53-BINDING PROTEIN 1"/>
    <property type="match status" value="1"/>
</dbReference>
<feature type="compositionally biased region" description="Low complexity" evidence="4">
    <location>
        <begin position="498"/>
        <end position="526"/>
    </location>
</feature>
<dbReference type="EMBL" id="CAJVCH010027849">
    <property type="protein sequence ID" value="CAG7703133.1"/>
    <property type="molecule type" value="Genomic_DNA"/>
</dbReference>
<accession>A0A8J2JBT5</accession>
<dbReference type="InterPro" id="IPR001357">
    <property type="entry name" value="BRCT_dom"/>
</dbReference>
<comment type="caution">
    <text evidence="6">The sequence shown here is derived from an EMBL/GenBank/DDBJ whole genome shotgun (WGS) entry which is preliminary data.</text>
</comment>
<evidence type="ECO:0000259" key="5">
    <source>
        <dbReference type="PROSITE" id="PS50172"/>
    </source>
</evidence>
<protein>
    <recommendedName>
        <fullName evidence="5">BRCT domain-containing protein</fullName>
    </recommendedName>
</protein>
<feature type="region of interest" description="Disordered" evidence="4">
    <location>
        <begin position="173"/>
        <end position="261"/>
    </location>
</feature>
<feature type="region of interest" description="Disordered" evidence="4">
    <location>
        <begin position="439"/>
        <end position="575"/>
    </location>
</feature>
<name>A0A8J2JBT5_9HEXA</name>
<dbReference type="InterPro" id="IPR047250">
    <property type="entry name" value="BRCT_p53bp1-like_rpt2"/>
</dbReference>
<feature type="compositionally biased region" description="Basic and acidic residues" evidence="4">
    <location>
        <begin position="183"/>
        <end position="192"/>
    </location>
</feature>
<evidence type="ECO:0000313" key="7">
    <source>
        <dbReference type="Proteomes" id="UP000708208"/>
    </source>
</evidence>
<dbReference type="OrthoDB" id="129353at2759"/>
<proteinExistence type="predicted"/>
<feature type="compositionally biased region" description="Basic and acidic residues" evidence="4">
    <location>
        <begin position="566"/>
        <end position="575"/>
    </location>
</feature>
<dbReference type="Pfam" id="PF18428">
    <property type="entry name" value="BRCT_3"/>
    <property type="match status" value="1"/>
</dbReference>
<dbReference type="SMART" id="SM00292">
    <property type="entry name" value="BRCT"/>
    <property type="match status" value="2"/>
</dbReference>
<dbReference type="Pfam" id="PF16589">
    <property type="entry name" value="BRCT_2"/>
    <property type="match status" value="1"/>
</dbReference>
<feature type="compositionally biased region" description="Polar residues" evidence="4">
    <location>
        <begin position="239"/>
        <end position="257"/>
    </location>
</feature>
<dbReference type="CDD" id="cd17724">
    <property type="entry name" value="BRCT_p53bp1_rpt2"/>
    <property type="match status" value="1"/>
</dbReference>
<feature type="region of interest" description="Disordered" evidence="4">
    <location>
        <begin position="90"/>
        <end position="133"/>
    </location>
</feature>
<comment type="subcellular location">
    <subcellularLocation>
        <location evidence="1">Nucleus</location>
    </subcellularLocation>
</comment>
<feature type="domain" description="BRCT" evidence="5">
    <location>
        <begin position="575"/>
        <end position="683"/>
    </location>
</feature>
<organism evidence="6 7">
    <name type="scientific">Allacma fusca</name>
    <dbReference type="NCBI Taxonomy" id="39272"/>
    <lineage>
        <taxon>Eukaryota</taxon>
        <taxon>Metazoa</taxon>
        <taxon>Ecdysozoa</taxon>
        <taxon>Arthropoda</taxon>
        <taxon>Hexapoda</taxon>
        <taxon>Collembola</taxon>
        <taxon>Symphypleona</taxon>
        <taxon>Sminthuridae</taxon>
        <taxon>Allacma</taxon>
    </lineage>
</organism>
<evidence type="ECO:0000256" key="4">
    <source>
        <dbReference type="SAM" id="MobiDB-lite"/>
    </source>
</evidence>
<dbReference type="InterPro" id="IPR047249">
    <property type="entry name" value="BRCT_p53bp1-like_rpt1"/>
</dbReference>
<feature type="compositionally biased region" description="Basic residues" evidence="4">
    <location>
        <begin position="202"/>
        <end position="211"/>
    </location>
</feature>
<dbReference type="GO" id="GO:0005634">
    <property type="term" value="C:nucleus"/>
    <property type="evidence" value="ECO:0007669"/>
    <property type="project" value="UniProtKB-SubCell"/>
</dbReference>
<keyword evidence="7" id="KW-1185">Reference proteome</keyword>
<evidence type="ECO:0000256" key="2">
    <source>
        <dbReference type="ARBA" id="ARBA00022763"/>
    </source>
</evidence>
<dbReference type="InterPro" id="IPR047252">
    <property type="entry name" value="TP53BP1-like"/>
</dbReference>
<feature type="compositionally biased region" description="Polar residues" evidence="4">
    <location>
        <begin position="527"/>
        <end position="545"/>
    </location>
</feature>
<evidence type="ECO:0000256" key="1">
    <source>
        <dbReference type="ARBA" id="ARBA00004123"/>
    </source>
</evidence>
<dbReference type="CDD" id="cd17745">
    <property type="entry name" value="BRCT_p53bp1_rpt1"/>
    <property type="match status" value="1"/>
</dbReference>
<evidence type="ECO:0000256" key="3">
    <source>
        <dbReference type="ARBA" id="ARBA00023242"/>
    </source>
</evidence>
<gene>
    <name evidence="6" type="ORF">AFUS01_LOCUS4471</name>
</gene>
<dbReference type="PANTHER" id="PTHR15321">
    <property type="entry name" value="TUMOR SUPPRESSOR P53-BINDING PROTEIN 1"/>
    <property type="match status" value="1"/>
</dbReference>
<dbReference type="Proteomes" id="UP000708208">
    <property type="component" value="Unassembled WGS sequence"/>
</dbReference>
<dbReference type="PROSITE" id="PS50172">
    <property type="entry name" value="BRCT"/>
    <property type="match status" value="2"/>
</dbReference>
<keyword evidence="3" id="KW-0539">Nucleus</keyword>
<sequence length="810" mass="87558">MHKAQQENSDREDPVDVWMKVVDPKTRKVLFDSGNSFPSTNVIVRSFLRQHCKDLSTESSGYAGDISDDASSVKETVGTVKPRWTFASAVSTISGGNPPASIPSVREDRISSTSSSPAKGNKRPNKNVEPILTSSIKMNDSIANDSVKLGSESASSKSSLSNGELMAEVGIGLSDTSLSTPPDLKKSPKVEDINGGLVATPRGRKRPRKNSKSIESSDDKLSSADINQAKRQKKGTEIFDSSSNEESMTADDSTSPDRQNDAVVVKAAPEKAQFLESPACGSRVIDETEISKLARSQTLWGTIAIGEWVFARWRDKNYYSGKITQKGLNDTWHIHFEDNMDDVASETHILPIKIIGEKVKAVYSPDNIYRPSLATVIGQIIIDKDRAEYAIRCDDLTQVLVCQRKQLSIKESEAKELRKHLQASAPKAADLSLDNILAGPRRRGAGATPQTPQPTSRKVVGGAFDASSADDSVLRDSGAGTPAPALPPAVPVAPAPKKPATLNKSTPSSKSSSTTSADSDVHSATTIIITPQSNRSTITTPSAVKTPSVVKDPPNKETPKGVSKVESAKKSSKSKDKGLFDGFQFFLTASGGGDPSSSGTDVPVSLPYDKDEYKDSIETRGGKVVESVGREKGRENVFLISDSHARTVKYIYCLAAGIPCVSHQWIVKCLGSNSIVPWKEYELKSGYSLEAEQVIPAHQKKPLKNIKIFVTAETDELYNYWKPVLTAAEATLLKPKKKGSVTGIVPGETEVVVTDSSCSQEVYDKVTANNIPMVKPEWLVQTIITGKKASYSGHERYKIIPGNEYGEEDE</sequence>
<keyword evidence="2" id="KW-0227">DNA damage</keyword>
<dbReference type="GO" id="GO:0000077">
    <property type="term" value="P:DNA damage checkpoint signaling"/>
    <property type="evidence" value="ECO:0007669"/>
    <property type="project" value="TreeGrafter"/>
</dbReference>
<dbReference type="GO" id="GO:0045944">
    <property type="term" value="P:positive regulation of transcription by RNA polymerase II"/>
    <property type="evidence" value="ECO:0007669"/>
    <property type="project" value="TreeGrafter"/>
</dbReference>
<dbReference type="AlphaFoldDB" id="A0A8J2JBT5"/>
<dbReference type="GO" id="GO:0042393">
    <property type="term" value="F:histone binding"/>
    <property type="evidence" value="ECO:0007669"/>
    <property type="project" value="TreeGrafter"/>
</dbReference>
<evidence type="ECO:0000313" key="6">
    <source>
        <dbReference type="EMBL" id="CAG7703133.1"/>
    </source>
</evidence>
<feature type="domain" description="BRCT" evidence="5">
    <location>
        <begin position="698"/>
        <end position="796"/>
    </location>
</feature>
<reference evidence="6" key="1">
    <citation type="submission" date="2021-06" db="EMBL/GenBank/DDBJ databases">
        <authorList>
            <person name="Hodson N. C."/>
            <person name="Mongue J. A."/>
            <person name="Jaron S. K."/>
        </authorList>
    </citation>
    <scope>NUCLEOTIDE SEQUENCE</scope>
</reference>
<feature type="compositionally biased region" description="Pro residues" evidence="4">
    <location>
        <begin position="484"/>
        <end position="497"/>
    </location>
</feature>